<accession>B4VU43</accession>
<evidence type="ECO:0000256" key="1">
    <source>
        <dbReference type="SAM" id="MobiDB-lite"/>
    </source>
</evidence>
<keyword evidence="3" id="KW-1185">Reference proteome</keyword>
<reference evidence="2 3" key="1">
    <citation type="submission" date="2008-07" db="EMBL/GenBank/DDBJ databases">
        <authorList>
            <person name="Tandeau de Marsac N."/>
            <person name="Ferriera S."/>
            <person name="Johnson J."/>
            <person name="Kravitz S."/>
            <person name="Beeson K."/>
            <person name="Sutton G."/>
            <person name="Rogers Y.-H."/>
            <person name="Friedman R."/>
            <person name="Frazier M."/>
            <person name="Venter J.C."/>
        </authorList>
    </citation>
    <scope>NUCLEOTIDE SEQUENCE [LARGE SCALE GENOMIC DNA]</scope>
    <source>
        <strain evidence="2 3">PCC 7420</strain>
    </source>
</reference>
<feature type="region of interest" description="Disordered" evidence="1">
    <location>
        <begin position="78"/>
        <end position="111"/>
    </location>
</feature>
<feature type="compositionally biased region" description="Pro residues" evidence="1">
    <location>
        <begin position="27"/>
        <end position="44"/>
    </location>
</feature>
<evidence type="ECO:0000313" key="2">
    <source>
        <dbReference type="EMBL" id="EDX74602.1"/>
    </source>
</evidence>
<organism evidence="2 3">
    <name type="scientific">Coleofasciculus chthonoplastes PCC 7420</name>
    <dbReference type="NCBI Taxonomy" id="118168"/>
    <lineage>
        <taxon>Bacteria</taxon>
        <taxon>Bacillati</taxon>
        <taxon>Cyanobacteriota</taxon>
        <taxon>Cyanophyceae</taxon>
        <taxon>Coleofasciculales</taxon>
        <taxon>Coleofasciculaceae</taxon>
        <taxon>Coleofasciculus</taxon>
    </lineage>
</organism>
<sequence>MSTTGEKTNAGKILSCVYLLLDISPSSPNPNSGPPSFPPTPLVPPYKRGEDRGCFAFLAGGMTEDTSFLLHGRRGTGSLAPLLLPSPKLGRGAGGEGWRGRGAGDEGLSLS</sequence>
<dbReference type="HOGENOM" id="CLU_2154057_0_0_3"/>
<dbReference type="Proteomes" id="UP000003835">
    <property type="component" value="Unassembled WGS sequence"/>
</dbReference>
<evidence type="ECO:0000313" key="3">
    <source>
        <dbReference type="Proteomes" id="UP000003835"/>
    </source>
</evidence>
<gene>
    <name evidence="2" type="ORF">MC7420_6080</name>
</gene>
<proteinExistence type="predicted"/>
<dbReference type="AlphaFoldDB" id="B4VU43"/>
<feature type="compositionally biased region" description="Low complexity" evidence="1">
    <location>
        <begin position="78"/>
        <end position="90"/>
    </location>
</feature>
<feature type="region of interest" description="Disordered" evidence="1">
    <location>
        <begin position="25"/>
        <end position="45"/>
    </location>
</feature>
<dbReference type="EMBL" id="DS989852">
    <property type="protein sequence ID" value="EDX74602.1"/>
    <property type="molecule type" value="Genomic_DNA"/>
</dbReference>
<name>B4VU43_9CYAN</name>
<protein>
    <submittedName>
        <fullName evidence="2">Uncharacterized protein</fullName>
    </submittedName>
</protein>